<dbReference type="Proteomes" id="UP001055108">
    <property type="component" value="Unassembled WGS sequence"/>
</dbReference>
<keyword evidence="4" id="KW-1185">Reference proteome</keyword>
<organism evidence="3 4">
    <name type="scientific">Methylobacterium gregans</name>
    <dbReference type="NCBI Taxonomy" id="374424"/>
    <lineage>
        <taxon>Bacteria</taxon>
        <taxon>Pseudomonadati</taxon>
        <taxon>Pseudomonadota</taxon>
        <taxon>Alphaproteobacteria</taxon>
        <taxon>Hyphomicrobiales</taxon>
        <taxon>Methylobacteriaceae</taxon>
        <taxon>Methylobacterium</taxon>
    </lineage>
</organism>
<dbReference type="Gene3D" id="3.40.50.300">
    <property type="entry name" value="P-loop containing nucleotide triphosphate hydrolases"/>
    <property type="match status" value="1"/>
</dbReference>
<sequence>MAASVAPTTCRPCARHWRAAWPAHLGEADLARALGALPPPALRALARDWLFQARPDQLPPCLPPCGHHGPSAAPWTLWAVVGGRGCGKTRTGAEWVDALARGDPAFTAEPVGRIALVAETFADLREVMVEGPSGLLGIPARGPRPRWQPSRRRLTWPNGAVAQGFSAEDPDSLRGPQFGAAWCDELAKWPDPEAAFDMLQFGLRLGTHPRTLVTTTPRPIPLLRRLLADPRTAVSRARTHDNAENLAPAFLETVVARYAGTRLGRQELDGELIEDRPDALWSRPRIEAARVTEAPELARIVVAVDPPATSGARSDACGIVAAGVASGSANGHAYVLADASLRRATPEAWAGAALALYHRLAADALVVEVNQGGEMAAAVLRQCDPAVPITPVRAMRGKFLRAEPVSLLYGQGRVHHVGALPALEDELCDFGPQGLGGGRSPDRLDALVWAVTALLLSGTDSPRIRRL</sequence>
<protein>
    <recommendedName>
        <fullName evidence="2">Terminase large subunit gp17-like C-terminal domain-containing protein</fullName>
    </recommendedName>
</protein>
<dbReference type="AlphaFoldDB" id="A0AA37HJS4"/>
<evidence type="ECO:0000313" key="3">
    <source>
        <dbReference type="EMBL" id="GJD76900.1"/>
    </source>
</evidence>
<keyword evidence="1" id="KW-1188">Viral release from host cell</keyword>
<accession>A0AA37HJS4</accession>
<reference evidence="3" key="2">
    <citation type="submission" date="2021-08" db="EMBL/GenBank/DDBJ databases">
        <authorList>
            <person name="Tani A."/>
            <person name="Ola A."/>
            <person name="Ogura Y."/>
            <person name="Katsura K."/>
            <person name="Hayashi T."/>
        </authorList>
    </citation>
    <scope>NUCLEOTIDE SEQUENCE</scope>
    <source>
        <strain evidence="3">NBRC 103626</strain>
    </source>
</reference>
<dbReference type="InterPro" id="IPR035421">
    <property type="entry name" value="Terminase_6C"/>
</dbReference>
<evidence type="ECO:0000256" key="1">
    <source>
        <dbReference type="ARBA" id="ARBA00022612"/>
    </source>
</evidence>
<name>A0AA37HJS4_9HYPH</name>
<comment type="caution">
    <text evidence="3">The sequence shown here is derived from an EMBL/GenBank/DDBJ whole genome shotgun (WGS) entry which is preliminary data.</text>
</comment>
<evidence type="ECO:0000259" key="2">
    <source>
        <dbReference type="Pfam" id="PF17289"/>
    </source>
</evidence>
<proteinExistence type="predicted"/>
<dbReference type="Pfam" id="PF17289">
    <property type="entry name" value="Terminase_6C"/>
    <property type="match status" value="1"/>
</dbReference>
<reference evidence="3" key="1">
    <citation type="journal article" date="2016" name="Front. Microbiol.">
        <title>Genome Sequence of the Piezophilic, Mesophilic Sulfate-Reducing Bacterium Desulfovibrio indicus J2T.</title>
        <authorList>
            <person name="Cao J."/>
            <person name="Maignien L."/>
            <person name="Shao Z."/>
            <person name="Alain K."/>
            <person name="Jebbar M."/>
        </authorList>
    </citation>
    <scope>NUCLEOTIDE SEQUENCE</scope>
    <source>
        <strain evidence="3">NBRC 103626</strain>
    </source>
</reference>
<dbReference type="EMBL" id="BPQM01000002">
    <property type="protein sequence ID" value="GJD76900.1"/>
    <property type="molecule type" value="Genomic_DNA"/>
</dbReference>
<feature type="domain" description="Terminase large subunit gp17-like C-terminal" evidence="2">
    <location>
        <begin position="303"/>
        <end position="452"/>
    </location>
</feature>
<evidence type="ECO:0000313" key="4">
    <source>
        <dbReference type="Proteomes" id="UP001055108"/>
    </source>
</evidence>
<gene>
    <name evidence="3" type="ORF">NBEOAGPD_0101</name>
</gene>
<dbReference type="InterPro" id="IPR027417">
    <property type="entry name" value="P-loop_NTPase"/>
</dbReference>
<dbReference type="Pfam" id="PF03237">
    <property type="entry name" value="Terminase_6N"/>
    <property type="match status" value="1"/>
</dbReference>